<accession>A0A1P9X374</accession>
<evidence type="ECO:0000256" key="1">
    <source>
        <dbReference type="SAM" id="Phobius"/>
    </source>
</evidence>
<protein>
    <submittedName>
        <fullName evidence="3">Uncharacterized protein</fullName>
    </submittedName>
</protein>
<keyword evidence="2" id="KW-0732">Signal</keyword>
<evidence type="ECO:0000313" key="3">
    <source>
        <dbReference type="EMBL" id="AQG82090.1"/>
    </source>
</evidence>
<dbReference type="RefSeq" id="WP_077133567.1">
    <property type="nucleotide sequence ID" value="NZ_CP014263.1"/>
</dbReference>
<dbReference type="KEGG" id="smon:AWR27_24005"/>
<keyword evidence="1" id="KW-1133">Transmembrane helix</keyword>
<dbReference type="AlphaFoldDB" id="A0A1P9X374"/>
<feature type="signal peptide" evidence="2">
    <location>
        <begin position="1"/>
        <end position="23"/>
    </location>
</feature>
<feature type="transmembrane region" description="Helical" evidence="1">
    <location>
        <begin position="49"/>
        <end position="70"/>
    </location>
</feature>
<evidence type="ECO:0000256" key="2">
    <source>
        <dbReference type="SAM" id="SignalP"/>
    </source>
</evidence>
<reference evidence="3 4" key="1">
    <citation type="submission" date="2016-01" db="EMBL/GenBank/DDBJ databases">
        <authorList>
            <person name="Oliw E.H."/>
        </authorList>
    </citation>
    <scope>NUCLEOTIDE SEQUENCE [LARGE SCALE GENOMIC DNA]</scope>
    <source>
        <strain evidence="3 4">DY10</strain>
    </source>
</reference>
<feature type="chain" id="PRO_5010195236" evidence="2">
    <location>
        <begin position="24"/>
        <end position="94"/>
    </location>
</feature>
<evidence type="ECO:0000313" key="4">
    <source>
        <dbReference type="Proteomes" id="UP000187941"/>
    </source>
</evidence>
<dbReference type="STRING" id="1178516.AWR27_24005"/>
<proteinExistence type="predicted"/>
<dbReference type="Proteomes" id="UP000187941">
    <property type="component" value="Chromosome"/>
</dbReference>
<gene>
    <name evidence="3" type="ORF">AWR27_24005</name>
</gene>
<keyword evidence="4" id="KW-1185">Reference proteome</keyword>
<sequence>MRNGKVWLILVALLLVSASDLLAQCAMCRGTVESTVSNGRSIIASELNFGILYLLIVPYLIVATIGYLWYRNSKREHERRLEITGRVRRALSQM</sequence>
<keyword evidence="1" id="KW-0812">Transmembrane</keyword>
<dbReference type="EMBL" id="CP014263">
    <property type="protein sequence ID" value="AQG82090.1"/>
    <property type="molecule type" value="Genomic_DNA"/>
</dbReference>
<organism evidence="3 4">
    <name type="scientific">Spirosoma montaniterrae</name>
    <dbReference type="NCBI Taxonomy" id="1178516"/>
    <lineage>
        <taxon>Bacteria</taxon>
        <taxon>Pseudomonadati</taxon>
        <taxon>Bacteroidota</taxon>
        <taxon>Cytophagia</taxon>
        <taxon>Cytophagales</taxon>
        <taxon>Cytophagaceae</taxon>
        <taxon>Spirosoma</taxon>
    </lineage>
</organism>
<keyword evidence="1" id="KW-0472">Membrane</keyword>
<name>A0A1P9X374_9BACT</name>